<dbReference type="InterPro" id="IPR024078">
    <property type="entry name" value="LmbE-like_dom_sf"/>
</dbReference>
<reference evidence="2" key="1">
    <citation type="journal article" date="2019" name="Int. J. Syst. Evol. Microbiol.">
        <title>The Global Catalogue of Microorganisms (GCM) 10K type strain sequencing project: providing services to taxonomists for standard genome sequencing and annotation.</title>
        <authorList>
            <consortium name="The Broad Institute Genomics Platform"/>
            <consortium name="The Broad Institute Genome Sequencing Center for Infectious Disease"/>
            <person name="Wu L."/>
            <person name="Ma J."/>
        </authorList>
    </citation>
    <scope>NUCLEOTIDE SEQUENCE [LARGE SCALE GENOMIC DNA]</scope>
    <source>
        <strain evidence="2">CCM 8702</strain>
    </source>
</reference>
<keyword evidence="2" id="KW-1185">Reference proteome</keyword>
<comment type="caution">
    <text evidence="1">The sequence shown here is derived from an EMBL/GenBank/DDBJ whole genome shotgun (WGS) entry which is preliminary data.</text>
</comment>
<dbReference type="Proteomes" id="UP000605427">
    <property type="component" value="Unassembled WGS sequence"/>
</dbReference>
<dbReference type="PANTHER" id="PTHR12993">
    <property type="entry name" value="N-ACETYLGLUCOSAMINYL-PHOSPHATIDYLINOSITOL DE-N-ACETYLASE-RELATED"/>
    <property type="match status" value="1"/>
</dbReference>
<dbReference type="Gene3D" id="3.40.50.10320">
    <property type="entry name" value="LmbE-like"/>
    <property type="match status" value="1"/>
</dbReference>
<dbReference type="Pfam" id="PF02585">
    <property type="entry name" value="PIG-L"/>
    <property type="match status" value="1"/>
</dbReference>
<evidence type="ECO:0000313" key="1">
    <source>
        <dbReference type="EMBL" id="GGH67297.1"/>
    </source>
</evidence>
<organism evidence="1 2">
    <name type="scientific">Saccharibacillus endophyticus</name>
    <dbReference type="NCBI Taxonomy" id="2060666"/>
    <lineage>
        <taxon>Bacteria</taxon>
        <taxon>Bacillati</taxon>
        <taxon>Bacillota</taxon>
        <taxon>Bacilli</taxon>
        <taxon>Bacillales</taxon>
        <taxon>Paenibacillaceae</taxon>
        <taxon>Saccharibacillus</taxon>
    </lineage>
</organism>
<proteinExistence type="predicted"/>
<accession>A0ABQ1ZJ24</accession>
<dbReference type="RefSeq" id="WP_172237288.1">
    <property type="nucleotide sequence ID" value="NZ_BMDD01000001.1"/>
</dbReference>
<protein>
    <submittedName>
        <fullName evidence="1">PIG-L family deacetylase</fullName>
    </submittedName>
</protein>
<dbReference type="InterPro" id="IPR003737">
    <property type="entry name" value="GlcNAc_PI_deacetylase-related"/>
</dbReference>
<dbReference type="PANTHER" id="PTHR12993:SF11">
    <property type="entry name" value="N-ACETYLGLUCOSAMINYL-PHOSPHATIDYLINOSITOL DE-N-ACETYLASE"/>
    <property type="match status" value="1"/>
</dbReference>
<evidence type="ECO:0000313" key="2">
    <source>
        <dbReference type="Proteomes" id="UP000605427"/>
    </source>
</evidence>
<name>A0ABQ1ZJ24_9BACL</name>
<sequence>MAVNLFFIPHQDDEALTFGAGIRNHLNVGDECHVILYTDGSSSNVVKQLNGQTKSNMHRKLLDPQREGYAPLDRTDLVRYRNDEFLRSCMALGLPVANVHFVQELQDGTTTVEDCEELIREFTDRYHGARVKTFTDLGDNHRDHANMGAAARNLYRQEKIADLRLYVEPYNLRQAKKANRGVQVLKEKPETHREYVVASLSEYKKWNPALEQFAIGYHSVRKEIDAAIANPVSYYHKPY</sequence>
<dbReference type="SUPFAM" id="SSF102588">
    <property type="entry name" value="LmbE-like"/>
    <property type="match status" value="1"/>
</dbReference>
<dbReference type="EMBL" id="BMDD01000001">
    <property type="protein sequence ID" value="GGH67297.1"/>
    <property type="molecule type" value="Genomic_DNA"/>
</dbReference>
<gene>
    <name evidence="1" type="ORF">GCM10007362_00160</name>
</gene>